<sequence>MQLQFDANGNLIPPQIFPLTLPLLEEHFVNKIGGEKRGKLFRHYTRYLNDIRDVLSNDFVQWIGGSFISTKSQPNDIDIVNLIKFDDNTELLIEKLLPFFLIGGAKDNYCIDGHLLAIYSENDERYQSITEPVRRYWKDWLGKDRQDNARGFVELTVTLKNDRT</sequence>
<dbReference type="AlphaFoldDB" id="A0A344TN71"/>
<gene>
    <name evidence="1" type="ORF">DR864_21235</name>
</gene>
<evidence type="ECO:0000313" key="2">
    <source>
        <dbReference type="Proteomes" id="UP000251993"/>
    </source>
</evidence>
<name>A0A344TN71_9BACT</name>
<proteinExistence type="predicted"/>
<organism evidence="1 2">
    <name type="scientific">Runella rosea</name>
    <dbReference type="NCBI Taxonomy" id="2259595"/>
    <lineage>
        <taxon>Bacteria</taxon>
        <taxon>Pseudomonadati</taxon>
        <taxon>Bacteroidota</taxon>
        <taxon>Cytophagia</taxon>
        <taxon>Cytophagales</taxon>
        <taxon>Spirosomataceae</taxon>
        <taxon>Runella</taxon>
    </lineage>
</organism>
<dbReference type="RefSeq" id="WP_114068858.1">
    <property type="nucleotide sequence ID" value="NZ_CP030850.1"/>
</dbReference>
<accession>A0A344TN71</accession>
<dbReference type="EMBL" id="CP030850">
    <property type="protein sequence ID" value="AXE20092.1"/>
    <property type="molecule type" value="Genomic_DNA"/>
</dbReference>
<keyword evidence="2" id="KW-1185">Reference proteome</keyword>
<dbReference type="OrthoDB" id="2617999at2"/>
<dbReference type="Proteomes" id="UP000251993">
    <property type="component" value="Chromosome"/>
</dbReference>
<protein>
    <recommendedName>
        <fullName evidence="3">Nucleotidyltransferase domain-containing protein</fullName>
    </recommendedName>
</protein>
<dbReference type="KEGG" id="run:DR864_21235"/>
<dbReference type="InterPro" id="IPR053860">
    <property type="entry name" value="DUF6932"/>
</dbReference>
<evidence type="ECO:0008006" key="3">
    <source>
        <dbReference type="Google" id="ProtNLM"/>
    </source>
</evidence>
<evidence type="ECO:0000313" key="1">
    <source>
        <dbReference type="EMBL" id="AXE20092.1"/>
    </source>
</evidence>
<dbReference type="Pfam" id="PF22014">
    <property type="entry name" value="DUF6932"/>
    <property type="match status" value="1"/>
</dbReference>
<reference evidence="1 2" key="1">
    <citation type="submission" date="2018-07" db="EMBL/GenBank/DDBJ databases">
        <title>Genome sequencing of Runella.</title>
        <authorList>
            <person name="Baek M.-G."/>
            <person name="Yi H."/>
        </authorList>
    </citation>
    <scope>NUCLEOTIDE SEQUENCE [LARGE SCALE GENOMIC DNA]</scope>
    <source>
        <strain evidence="1 2">HYN0085</strain>
    </source>
</reference>